<evidence type="ECO:0000256" key="1">
    <source>
        <dbReference type="SAM" id="MobiDB-lite"/>
    </source>
</evidence>
<sequence>MSIFIFFFIFIIAIILLGLSLISSILRAIFGIFGLRHRSASTTRKQGQSHTQTATDSRSTREEEGNKKKKKLIRKDEGEYVDFEEI</sequence>
<proteinExistence type="predicted"/>
<name>A0A5J4QI04_9ZZZZ</name>
<organism evidence="3">
    <name type="scientific">termite gut metagenome</name>
    <dbReference type="NCBI Taxonomy" id="433724"/>
    <lineage>
        <taxon>unclassified sequences</taxon>
        <taxon>metagenomes</taxon>
        <taxon>organismal metagenomes</taxon>
    </lineage>
</organism>
<dbReference type="AlphaFoldDB" id="A0A5J4QI04"/>
<reference evidence="3" key="1">
    <citation type="submission" date="2019-03" db="EMBL/GenBank/DDBJ databases">
        <title>Single cell metagenomics reveals metabolic interactions within the superorganism composed of flagellate Streblomastix strix and complex community of Bacteroidetes bacteria on its surface.</title>
        <authorList>
            <person name="Treitli S.C."/>
            <person name="Kolisko M."/>
            <person name="Husnik F."/>
            <person name="Keeling P."/>
            <person name="Hampl V."/>
        </authorList>
    </citation>
    <scope>NUCLEOTIDE SEQUENCE</scope>
    <source>
        <strain evidence="3">STM</strain>
    </source>
</reference>
<keyword evidence="2" id="KW-0472">Membrane</keyword>
<dbReference type="Pfam" id="PF16118">
    <property type="entry name" value="DUF4834"/>
    <property type="match status" value="1"/>
</dbReference>
<evidence type="ECO:0000313" key="3">
    <source>
        <dbReference type="EMBL" id="KAA6320474.1"/>
    </source>
</evidence>
<dbReference type="EMBL" id="SNRY01003578">
    <property type="protein sequence ID" value="KAA6320474.1"/>
    <property type="molecule type" value="Genomic_DNA"/>
</dbReference>
<protein>
    <recommendedName>
        <fullName evidence="4">DUF4834 domain-containing protein</fullName>
    </recommendedName>
</protein>
<accession>A0A5J4QI04</accession>
<keyword evidence="2" id="KW-1133">Transmembrane helix</keyword>
<dbReference type="InterPro" id="IPR032272">
    <property type="entry name" value="DUF4834"/>
</dbReference>
<evidence type="ECO:0000256" key="2">
    <source>
        <dbReference type="SAM" id="Phobius"/>
    </source>
</evidence>
<feature type="compositionally biased region" description="Polar residues" evidence="1">
    <location>
        <begin position="40"/>
        <end position="57"/>
    </location>
</feature>
<keyword evidence="2" id="KW-0812">Transmembrane</keyword>
<evidence type="ECO:0008006" key="4">
    <source>
        <dbReference type="Google" id="ProtNLM"/>
    </source>
</evidence>
<feature type="region of interest" description="Disordered" evidence="1">
    <location>
        <begin position="39"/>
        <end position="71"/>
    </location>
</feature>
<feature type="transmembrane region" description="Helical" evidence="2">
    <location>
        <begin position="6"/>
        <end position="35"/>
    </location>
</feature>
<gene>
    <name evidence="3" type="ORF">EZS27_029761</name>
</gene>
<comment type="caution">
    <text evidence="3">The sequence shown here is derived from an EMBL/GenBank/DDBJ whole genome shotgun (WGS) entry which is preliminary data.</text>
</comment>